<evidence type="ECO:0000256" key="2">
    <source>
        <dbReference type="ARBA" id="ARBA00023295"/>
    </source>
</evidence>
<dbReference type="EMBL" id="FNBG01000035">
    <property type="protein sequence ID" value="SDG31547.1"/>
    <property type="molecule type" value="Genomic_DNA"/>
</dbReference>
<feature type="domain" description="Glycosyl hydrolase family 13 catalytic" evidence="3">
    <location>
        <begin position="134"/>
        <end position="485"/>
    </location>
</feature>
<reference evidence="4 5" key="1">
    <citation type="submission" date="2016-10" db="EMBL/GenBank/DDBJ databases">
        <authorList>
            <person name="de Groot N.N."/>
        </authorList>
    </citation>
    <scope>NUCLEOTIDE SEQUENCE [LARGE SCALE GENOMIC DNA]</scope>
    <source>
        <strain evidence="4 5">DSM 28129</strain>
    </source>
</reference>
<keyword evidence="5" id="KW-1185">Reference proteome</keyword>
<accession>A0A1G7T857</accession>
<dbReference type="InterPro" id="IPR004185">
    <property type="entry name" value="Glyco_hydro_13_lg-like_dom"/>
</dbReference>
<dbReference type="SUPFAM" id="SSF81296">
    <property type="entry name" value="E set domains"/>
    <property type="match status" value="1"/>
</dbReference>
<protein>
    <submittedName>
        <fullName evidence="4">Glycosidase</fullName>
    </submittedName>
</protein>
<sequence>MMTNLYHDPVVDATLVSLNELELRLRLPNEATSVRLLYWNKYKTEEYGVQNQPMTLWAESDNYKYYRTILTGMESRIRYLQYTFEFEMKGESHWLNAEGLQKLNGSKGSYSYSYAGDRDIVGSPDWITNRVWYQIFPERFCNGDQKNDPANTEPWGSVPTRDNYMGGDLQGIIQRLDYLSELGINALYLNPIFTATSNHKYDTVNYFDIDPSFGAIADLHELVAKCHERDIKVVLDLVINHCGFYHPFFQDIVKKGKASGYRDWFYVNRYPVERSENDYDSVGYYQWMPKLRTSNPEVQQYIYDIVSFWQKETDIDGWRIDVADEVEISFLRELKSYVRRLNPNAIIIAEIWDDAKRLMMWGGVDSAMNYDLRNIMFDYVLDRSITLEQFHARLVKLANRYSLAELHQMFNLLGSHDTERILTRCKEDKTKLQQLLAIQYVFPGNPTVYYGDELGMIGENDPGCRGSMSWDSLEESESAARAFFKEHQVWISRKVTNPVLQSGSLELKYKQGSDCYVIRRHNDTEDVILLMNFSEDRQNLSSVMSQLELNGNYSIYGEEHLGQLPEVIESGQYITIQTVQ</sequence>
<dbReference type="STRING" id="670482.SAMN04488542_13515"/>
<dbReference type="Gene3D" id="3.90.400.10">
    <property type="entry name" value="Oligo-1,6-glucosidase, Domain 2"/>
    <property type="match status" value="1"/>
</dbReference>
<dbReference type="OrthoDB" id="9805159at2"/>
<dbReference type="Gene3D" id="3.20.20.80">
    <property type="entry name" value="Glycosidases"/>
    <property type="match status" value="1"/>
</dbReference>
<dbReference type="InterPro" id="IPR017853">
    <property type="entry name" value="GH"/>
</dbReference>
<dbReference type="Pfam" id="PF00128">
    <property type="entry name" value="Alpha-amylase"/>
    <property type="match status" value="1"/>
</dbReference>
<dbReference type="RefSeq" id="WP_091235468.1">
    <property type="nucleotide sequence ID" value="NZ_FNBG01000035.1"/>
</dbReference>
<dbReference type="PANTHER" id="PTHR10357">
    <property type="entry name" value="ALPHA-AMYLASE FAMILY MEMBER"/>
    <property type="match status" value="1"/>
</dbReference>
<name>A0A1G7T857_9BACL</name>
<dbReference type="InterPro" id="IPR013783">
    <property type="entry name" value="Ig-like_fold"/>
</dbReference>
<keyword evidence="2 4" id="KW-0326">Glycosidase</keyword>
<dbReference type="InterPro" id="IPR014756">
    <property type="entry name" value="Ig_E-set"/>
</dbReference>
<dbReference type="CDD" id="cd02857">
    <property type="entry name" value="E_set_CDase_PDE_N"/>
    <property type="match status" value="1"/>
</dbReference>
<evidence type="ECO:0000259" key="3">
    <source>
        <dbReference type="SMART" id="SM00642"/>
    </source>
</evidence>
<proteinExistence type="predicted"/>
<dbReference type="Pfam" id="PF02903">
    <property type="entry name" value="Alpha-amylase_N"/>
    <property type="match status" value="1"/>
</dbReference>
<dbReference type="AlphaFoldDB" id="A0A1G7T857"/>
<dbReference type="SMART" id="SM00642">
    <property type="entry name" value="Aamy"/>
    <property type="match status" value="1"/>
</dbReference>
<dbReference type="Proteomes" id="UP000198972">
    <property type="component" value="Unassembled WGS sequence"/>
</dbReference>
<dbReference type="CDD" id="cd11338">
    <property type="entry name" value="AmyAc_CMD"/>
    <property type="match status" value="1"/>
</dbReference>
<evidence type="ECO:0000313" key="5">
    <source>
        <dbReference type="Proteomes" id="UP000198972"/>
    </source>
</evidence>
<dbReference type="GO" id="GO:0005975">
    <property type="term" value="P:carbohydrate metabolic process"/>
    <property type="evidence" value="ECO:0007669"/>
    <property type="project" value="InterPro"/>
</dbReference>
<dbReference type="SUPFAM" id="SSF51445">
    <property type="entry name" value="(Trans)glycosidases"/>
    <property type="match status" value="1"/>
</dbReference>
<keyword evidence="1" id="KW-0378">Hydrolase</keyword>
<dbReference type="PANTHER" id="PTHR10357:SF210">
    <property type="entry name" value="MALTODEXTRIN GLUCOSIDASE"/>
    <property type="match status" value="1"/>
</dbReference>
<dbReference type="Gene3D" id="2.60.40.10">
    <property type="entry name" value="Immunoglobulins"/>
    <property type="match status" value="1"/>
</dbReference>
<dbReference type="InterPro" id="IPR006047">
    <property type="entry name" value="GH13_cat_dom"/>
</dbReference>
<gene>
    <name evidence="4" type="ORF">SAMN04488542_13515</name>
</gene>
<evidence type="ECO:0000256" key="1">
    <source>
        <dbReference type="ARBA" id="ARBA00022801"/>
    </source>
</evidence>
<dbReference type="GO" id="GO:0004553">
    <property type="term" value="F:hydrolase activity, hydrolyzing O-glycosyl compounds"/>
    <property type="evidence" value="ECO:0007669"/>
    <property type="project" value="InterPro"/>
</dbReference>
<organism evidence="4 5">
    <name type="scientific">Fontibacillus panacisegetis</name>
    <dbReference type="NCBI Taxonomy" id="670482"/>
    <lineage>
        <taxon>Bacteria</taxon>
        <taxon>Bacillati</taxon>
        <taxon>Bacillota</taxon>
        <taxon>Bacilli</taxon>
        <taxon>Bacillales</taxon>
        <taxon>Paenibacillaceae</taxon>
        <taxon>Fontibacillus</taxon>
    </lineage>
</organism>
<dbReference type="InterPro" id="IPR045857">
    <property type="entry name" value="O16G_dom_2"/>
</dbReference>
<evidence type="ECO:0000313" key="4">
    <source>
        <dbReference type="EMBL" id="SDG31547.1"/>
    </source>
</evidence>